<name>A0A1F7JJ10_9BACT</name>
<sequence length="67" mass="8082">MYKLIRKELRKMNKLEAEIGSYQLELQIWSEKEKIEFPEQLSLYEEGEIISGQRKKVKNFMFAAKEL</sequence>
<accession>A0A1F7JJ10</accession>
<evidence type="ECO:0000313" key="2">
    <source>
        <dbReference type="EMBL" id="OGK55607.1"/>
    </source>
</evidence>
<gene>
    <name evidence="2" type="ORF">A3B56_00370</name>
</gene>
<dbReference type="AlphaFoldDB" id="A0A1F7JJ10"/>
<dbReference type="Proteomes" id="UP000178486">
    <property type="component" value="Unassembled WGS sequence"/>
</dbReference>
<dbReference type="EMBL" id="MGAU01000007">
    <property type="protein sequence ID" value="OGK55607.1"/>
    <property type="molecule type" value="Genomic_DNA"/>
</dbReference>
<evidence type="ECO:0000313" key="3">
    <source>
        <dbReference type="Proteomes" id="UP000178486"/>
    </source>
</evidence>
<organism evidence="2 3">
    <name type="scientific">Candidatus Roizmanbacteria bacterium RIFCSPLOWO2_01_FULL_45_11</name>
    <dbReference type="NCBI Taxonomy" id="1802070"/>
    <lineage>
        <taxon>Bacteria</taxon>
        <taxon>Candidatus Roizmaniibacteriota</taxon>
    </lineage>
</organism>
<protein>
    <submittedName>
        <fullName evidence="2">Uncharacterized protein</fullName>
    </submittedName>
</protein>
<proteinExistence type="predicted"/>
<keyword evidence="1" id="KW-0175">Coiled coil</keyword>
<evidence type="ECO:0000256" key="1">
    <source>
        <dbReference type="SAM" id="Coils"/>
    </source>
</evidence>
<comment type="caution">
    <text evidence="2">The sequence shown here is derived from an EMBL/GenBank/DDBJ whole genome shotgun (WGS) entry which is preliminary data.</text>
</comment>
<feature type="coiled-coil region" evidence="1">
    <location>
        <begin position="5"/>
        <end position="32"/>
    </location>
</feature>
<reference evidence="2 3" key="1">
    <citation type="journal article" date="2016" name="Nat. Commun.">
        <title>Thousands of microbial genomes shed light on interconnected biogeochemical processes in an aquifer system.</title>
        <authorList>
            <person name="Anantharaman K."/>
            <person name="Brown C.T."/>
            <person name="Hug L.A."/>
            <person name="Sharon I."/>
            <person name="Castelle C.J."/>
            <person name="Probst A.J."/>
            <person name="Thomas B.C."/>
            <person name="Singh A."/>
            <person name="Wilkins M.J."/>
            <person name="Karaoz U."/>
            <person name="Brodie E.L."/>
            <person name="Williams K.H."/>
            <person name="Hubbard S.S."/>
            <person name="Banfield J.F."/>
        </authorList>
    </citation>
    <scope>NUCLEOTIDE SEQUENCE [LARGE SCALE GENOMIC DNA]</scope>
</reference>